<dbReference type="Proteomes" id="UP000295302">
    <property type="component" value="Unassembled WGS sequence"/>
</dbReference>
<protein>
    <submittedName>
        <fullName evidence="5">Class I SAM-dependent methyltransferase</fullName>
    </submittedName>
</protein>
<dbReference type="CDD" id="cd02440">
    <property type="entry name" value="AdoMet_MTases"/>
    <property type="match status" value="1"/>
</dbReference>
<evidence type="ECO:0000256" key="3">
    <source>
        <dbReference type="ARBA" id="ARBA00022691"/>
    </source>
</evidence>
<dbReference type="PANTHER" id="PTHR44068:SF11">
    <property type="entry name" value="GERANYL DIPHOSPHATE 2-C-METHYLTRANSFERASE"/>
    <property type="match status" value="1"/>
</dbReference>
<dbReference type="OrthoDB" id="279734at2"/>
<proteinExistence type="predicted"/>
<name>A0A4R4XDV0_9ACTN</name>
<dbReference type="SUPFAM" id="SSF53335">
    <property type="entry name" value="S-adenosyl-L-methionine-dependent methyltransferases"/>
    <property type="match status" value="1"/>
</dbReference>
<keyword evidence="1 5" id="KW-0489">Methyltransferase</keyword>
<sequence>MRLEVYICSDFLLFDFIHVEMLLHVNVQWEEMTMTAEPTSADVGAYYDRVSDMFAAAMGGNVHVGYWHDESDDSSIEVATDRLTDMVGERLALSQGQHVLDVGCGNGKPAHRIATRNGVHVTGITISEHQLRQALERVKDAPDLLRFELADALRLPFGDGSFDGVFAIESLGHIADKITALGEMGRIVRPGGRLVFADLTGVLGEDGQAGKETEASAQMLMVAGLPTADQYRELIQAAGFDVLEVVDIGENTRKTYDHVADVLKATAADFKAEGQDVPDDAELEELSDSDEMTYVLITAVRRAE</sequence>
<dbReference type="InterPro" id="IPR050447">
    <property type="entry name" value="Erg6_SMT_methyltransf"/>
</dbReference>
<dbReference type="Gene3D" id="3.40.50.150">
    <property type="entry name" value="Vaccinia Virus protein VP39"/>
    <property type="match status" value="1"/>
</dbReference>
<dbReference type="InterPro" id="IPR020803">
    <property type="entry name" value="MeTfrase_dom"/>
</dbReference>
<dbReference type="PANTHER" id="PTHR44068">
    <property type="entry name" value="ZGC:194242"/>
    <property type="match status" value="1"/>
</dbReference>
<keyword evidence="6" id="KW-1185">Reference proteome</keyword>
<dbReference type="GO" id="GO:0008757">
    <property type="term" value="F:S-adenosylmethionine-dependent methyltransferase activity"/>
    <property type="evidence" value="ECO:0007669"/>
    <property type="project" value="InterPro"/>
</dbReference>
<keyword evidence="2 5" id="KW-0808">Transferase</keyword>
<accession>A0A4R4XDV0</accession>
<gene>
    <name evidence="5" type="ORF">E1286_46700</name>
</gene>
<dbReference type="EMBL" id="SMKQ01000392">
    <property type="protein sequence ID" value="TDD28968.1"/>
    <property type="molecule type" value="Genomic_DNA"/>
</dbReference>
<dbReference type="Pfam" id="PF08241">
    <property type="entry name" value="Methyltransf_11"/>
    <property type="match status" value="1"/>
</dbReference>
<evidence type="ECO:0000259" key="4">
    <source>
        <dbReference type="SMART" id="SM00828"/>
    </source>
</evidence>
<dbReference type="SMART" id="SM00828">
    <property type="entry name" value="PKS_MT"/>
    <property type="match status" value="1"/>
</dbReference>
<feature type="domain" description="Polyketide synthase-like methyltransferase" evidence="4">
    <location>
        <begin position="54"/>
        <end position="298"/>
    </location>
</feature>
<dbReference type="GO" id="GO:0032259">
    <property type="term" value="P:methylation"/>
    <property type="evidence" value="ECO:0007669"/>
    <property type="project" value="UniProtKB-KW"/>
</dbReference>
<reference evidence="5 6" key="1">
    <citation type="submission" date="2019-03" db="EMBL/GenBank/DDBJ databases">
        <title>Draft genome sequences of novel Actinobacteria.</title>
        <authorList>
            <person name="Sahin N."/>
            <person name="Ay H."/>
            <person name="Saygin H."/>
        </authorList>
    </citation>
    <scope>NUCLEOTIDE SEQUENCE [LARGE SCALE GENOMIC DNA]</scope>
    <source>
        <strain evidence="5 6">CH32</strain>
    </source>
</reference>
<evidence type="ECO:0000256" key="1">
    <source>
        <dbReference type="ARBA" id="ARBA00022603"/>
    </source>
</evidence>
<evidence type="ECO:0000256" key="2">
    <source>
        <dbReference type="ARBA" id="ARBA00022679"/>
    </source>
</evidence>
<keyword evidence="3" id="KW-0949">S-adenosyl-L-methionine</keyword>
<evidence type="ECO:0000313" key="6">
    <source>
        <dbReference type="Proteomes" id="UP000295302"/>
    </source>
</evidence>
<organism evidence="5 6">
    <name type="scientific">Nonomuraea terrae</name>
    <dbReference type="NCBI Taxonomy" id="2530383"/>
    <lineage>
        <taxon>Bacteria</taxon>
        <taxon>Bacillati</taxon>
        <taxon>Actinomycetota</taxon>
        <taxon>Actinomycetes</taxon>
        <taxon>Streptosporangiales</taxon>
        <taxon>Streptosporangiaceae</taxon>
        <taxon>Nonomuraea</taxon>
    </lineage>
</organism>
<dbReference type="AlphaFoldDB" id="A0A4R4XDV0"/>
<evidence type="ECO:0000313" key="5">
    <source>
        <dbReference type="EMBL" id="TDD28968.1"/>
    </source>
</evidence>
<dbReference type="InterPro" id="IPR029063">
    <property type="entry name" value="SAM-dependent_MTases_sf"/>
</dbReference>
<comment type="caution">
    <text evidence="5">The sequence shown here is derived from an EMBL/GenBank/DDBJ whole genome shotgun (WGS) entry which is preliminary data.</text>
</comment>
<dbReference type="InterPro" id="IPR013216">
    <property type="entry name" value="Methyltransf_11"/>
</dbReference>